<evidence type="ECO:0000313" key="10">
    <source>
        <dbReference type="EMBL" id="MFC4263269.1"/>
    </source>
</evidence>
<evidence type="ECO:0000256" key="5">
    <source>
        <dbReference type="ARBA" id="ARBA00022989"/>
    </source>
</evidence>
<dbReference type="InterPro" id="IPR027417">
    <property type="entry name" value="P-loop_NTPase"/>
</dbReference>
<dbReference type="InterPro" id="IPR003439">
    <property type="entry name" value="ABC_transporter-like_ATP-bd"/>
</dbReference>
<organism evidence="10 11">
    <name type="scientific">Ferruginibacter yonginensis</name>
    <dbReference type="NCBI Taxonomy" id="1310416"/>
    <lineage>
        <taxon>Bacteria</taxon>
        <taxon>Pseudomonadati</taxon>
        <taxon>Bacteroidota</taxon>
        <taxon>Chitinophagia</taxon>
        <taxon>Chitinophagales</taxon>
        <taxon>Chitinophagaceae</taxon>
        <taxon>Ferruginibacter</taxon>
    </lineage>
</organism>
<dbReference type="EMBL" id="JBHSCZ010000002">
    <property type="protein sequence ID" value="MFC4263269.1"/>
    <property type="molecule type" value="Genomic_DNA"/>
</dbReference>
<dbReference type="GO" id="GO:0005524">
    <property type="term" value="F:ATP binding"/>
    <property type="evidence" value="ECO:0007669"/>
    <property type="project" value="UniProtKB-KW"/>
</dbReference>
<dbReference type="InterPro" id="IPR011527">
    <property type="entry name" value="ABC1_TM_dom"/>
</dbReference>
<evidence type="ECO:0000256" key="3">
    <source>
        <dbReference type="ARBA" id="ARBA00022741"/>
    </source>
</evidence>
<dbReference type="PROSITE" id="PS00211">
    <property type="entry name" value="ABC_TRANSPORTER_1"/>
    <property type="match status" value="1"/>
</dbReference>
<dbReference type="PROSITE" id="PS50929">
    <property type="entry name" value="ABC_TM1F"/>
    <property type="match status" value="1"/>
</dbReference>
<feature type="domain" description="ABC transporter" evidence="8">
    <location>
        <begin position="372"/>
        <end position="606"/>
    </location>
</feature>
<feature type="transmembrane region" description="Helical" evidence="7">
    <location>
        <begin position="167"/>
        <end position="186"/>
    </location>
</feature>
<dbReference type="CDD" id="cd03254">
    <property type="entry name" value="ABCC_Glucan_exporter_like"/>
    <property type="match status" value="1"/>
</dbReference>
<dbReference type="Pfam" id="PF00005">
    <property type="entry name" value="ABC_tran"/>
    <property type="match status" value="1"/>
</dbReference>
<dbReference type="RefSeq" id="WP_379709604.1">
    <property type="nucleotide sequence ID" value="NZ_JBHSCZ010000002.1"/>
</dbReference>
<dbReference type="PROSITE" id="PS50893">
    <property type="entry name" value="ABC_TRANSPORTER_2"/>
    <property type="match status" value="1"/>
</dbReference>
<keyword evidence="3" id="KW-0547">Nucleotide-binding</keyword>
<dbReference type="InterPro" id="IPR003593">
    <property type="entry name" value="AAA+_ATPase"/>
</dbReference>
<evidence type="ECO:0000313" key="11">
    <source>
        <dbReference type="Proteomes" id="UP001595907"/>
    </source>
</evidence>
<name>A0ABV8QW61_9BACT</name>
<dbReference type="InterPro" id="IPR036640">
    <property type="entry name" value="ABC1_TM_sf"/>
</dbReference>
<evidence type="ECO:0000256" key="6">
    <source>
        <dbReference type="ARBA" id="ARBA00023136"/>
    </source>
</evidence>
<comment type="subcellular location">
    <subcellularLocation>
        <location evidence="1">Cell membrane</location>
        <topology evidence="1">Multi-pass membrane protein</topology>
    </subcellularLocation>
</comment>
<dbReference type="InterPro" id="IPR017871">
    <property type="entry name" value="ABC_transporter-like_CS"/>
</dbReference>
<feature type="transmembrane region" description="Helical" evidence="7">
    <location>
        <begin position="192"/>
        <end position="210"/>
    </location>
</feature>
<keyword evidence="4 10" id="KW-0067">ATP-binding</keyword>
<sequence>MLCKSAKPITFTPDMSKGTTTKKKLDVAVLKRVFRFAAPYKRKFYSSIFLAIFLAVIAPIRPLLIQLTINTGIKNNTVGHFLKGPGGFIIEITIIQLLMLLVETVCRFFFTFTTASLGQSVVKDLRITTYNKIVHLNLSQFDKTPIGTLTTRTINDIESVNDIFSDGLIPIIADMLSIISILAYMFVADWKLTLICLAPFPVLIIATYYFKESVNKSFVRVRNAVAALNAFVQEHITGMAIVQAFASEKREQQKFNTINTEHRNANVRSIFAYSVFFPVVELVSALSIGLLVWWAGMQAGVSTEKAANAGGIITSFILCLNLLFRPLRVIADKFNVLQMGVIASERVFAILDNEDVMVNDGTQAPATMQGQIQFNDVWFAYIDERYVLKNINFQIKAGETLAIVGHTGSGKTSIISLINRLYHIQKGSITIDGININDYNADYLRSKIGIVLQDVFLFSGSVMDNVTLRNDAITKEAVVAASKLIGLHHFIEQLPGGYDYNVMERGATLSLGQRQLLSFVRALLYNPAILILDEATSSVDTESEALIQNAIDTLIVGRTSIVIAHRLSTIRKADKILVLDAGEVKEMGTHAELMALQGHYYQLQKMQFEKQES</sequence>
<keyword evidence="2 7" id="KW-0812">Transmembrane</keyword>
<feature type="domain" description="ABC transmembrane type-1" evidence="9">
    <location>
        <begin position="47"/>
        <end position="339"/>
    </location>
</feature>
<proteinExistence type="predicted"/>
<dbReference type="InterPro" id="IPR039421">
    <property type="entry name" value="Type_1_exporter"/>
</dbReference>
<dbReference type="Proteomes" id="UP001595907">
    <property type="component" value="Unassembled WGS sequence"/>
</dbReference>
<dbReference type="SMART" id="SM00382">
    <property type="entry name" value="AAA"/>
    <property type="match status" value="1"/>
</dbReference>
<feature type="transmembrane region" description="Helical" evidence="7">
    <location>
        <begin position="306"/>
        <end position="324"/>
    </location>
</feature>
<dbReference type="PANTHER" id="PTHR43394">
    <property type="entry name" value="ATP-DEPENDENT PERMEASE MDL1, MITOCHONDRIAL"/>
    <property type="match status" value="1"/>
</dbReference>
<evidence type="ECO:0000256" key="7">
    <source>
        <dbReference type="SAM" id="Phobius"/>
    </source>
</evidence>
<dbReference type="PANTHER" id="PTHR43394:SF1">
    <property type="entry name" value="ATP-BINDING CASSETTE SUB-FAMILY B MEMBER 10, MITOCHONDRIAL"/>
    <property type="match status" value="1"/>
</dbReference>
<comment type="caution">
    <text evidence="10">The sequence shown here is derived from an EMBL/GenBank/DDBJ whole genome shotgun (WGS) entry which is preliminary data.</text>
</comment>
<evidence type="ECO:0000259" key="9">
    <source>
        <dbReference type="PROSITE" id="PS50929"/>
    </source>
</evidence>
<feature type="transmembrane region" description="Helical" evidence="7">
    <location>
        <begin position="270"/>
        <end position="294"/>
    </location>
</feature>
<keyword evidence="5 7" id="KW-1133">Transmembrane helix</keyword>
<dbReference type="Gene3D" id="3.40.50.300">
    <property type="entry name" value="P-loop containing nucleotide triphosphate hydrolases"/>
    <property type="match status" value="1"/>
</dbReference>
<protein>
    <submittedName>
        <fullName evidence="10">ABC transporter ATP-binding protein</fullName>
    </submittedName>
</protein>
<gene>
    <name evidence="10" type="ORF">ACFOWM_10295</name>
</gene>
<feature type="transmembrane region" description="Helical" evidence="7">
    <location>
        <begin position="44"/>
        <end position="69"/>
    </location>
</feature>
<keyword evidence="6 7" id="KW-0472">Membrane</keyword>
<evidence type="ECO:0000256" key="1">
    <source>
        <dbReference type="ARBA" id="ARBA00004651"/>
    </source>
</evidence>
<feature type="transmembrane region" description="Helical" evidence="7">
    <location>
        <begin position="89"/>
        <end position="110"/>
    </location>
</feature>
<reference evidence="11" key="1">
    <citation type="journal article" date="2019" name="Int. J. Syst. Evol. Microbiol.">
        <title>The Global Catalogue of Microorganisms (GCM) 10K type strain sequencing project: providing services to taxonomists for standard genome sequencing and annotation.</title>
        <authorList>
            <consortium name="The Broad Institute Genomics Platform"/>
            <consortium name="The Broad Institute Genome Sequencing Center for Infectious Disease"/>
            <person name="Wu L."/>
            <person name="Ma J."/>
        </authorList>
    </citation>
    <scope>NUCLEOTIDE SEQUENCE [LARGE SCALE GENOMIC DNA]</scope>
    <source>
        <strain evidence="11">CECT 8289</strain>
    </source>
</reference>
<evidence type="ECO:0000259" key="8">
    <source>
        <dbReference type="PROSITE" id="PS50893"/>
    </source>
</evidence>
<dbReference type="SUPFAM" id="SSF90123">
    <property type="entry name" value="ABC transporter transmembrane region"/>
    <property type="match status" value="1"/>
</dbReference>
<evidence type="ECO:0000256" key="2">
    <source>
        <dbReference type="ARBA" id="ARBA00022692"/>
    </source>
</evidence>
<evidence type="ECO:0000256" key="4">
    <source>
        <dbReference type="ARBA" id="ARBA00022840"/>
    </source>
</evidence>
<dbReference type="SUPFAM" id="SSF52540">
    <property type="entry name" value="P-loop containing nucleoside triphosphate hydrolases"/>
    <property type="match status" value="1"/>
</dbReference>
<dbReference type="Pfam" id="PF00664">
    <property type="entry name" value="ABC_membrane"/>
    <property type="match status" value="1"/>
</dbReference>
<dbReference type="CDD" id="cd18544">
    <property type="entry name" value="ABC_6TM_TmrA_like"/>
    <property type="match status" value="1"/>
</dbReference>
<accession>A0ABV8QW61</accession>
<keyword evidence="11" id="KW-1185">Reference proteome</keyword>
<dbReference type="Gene3D" id="1.20.1560.10">
    <property type="entry name" value="ABC transporter type 1, transmembrane domain"/>
    <property type="match status" value="1"/>
</dbReference>